<protein>
    <recommendedName>
        <fullName evidence="4">PCNA-interacting partner</fullName>
    </recommendedName>
    <alternativeName>
        <fullName evidence="10">PARP-1 binding protein</fullName>
    </alternativeName>
    <alternativeName>
        <fullName evidence="11">PARP1-binding protein</fullName>
    </alternativeName>
</protein>
<keyword evidence="8" id="KW-0234">DNA repair</keyword>
<evidence type="ECO:0000313" key="13">
    <source>
        <dbReference type="EMBL" id="KAK2553750.1"/>
    </source>
</evidence>
<evidence type="ECO:0000256" key="1">
    <source>
        <dbReference type="ARBA" id="ARBA00004123"/>
    </source>
</evidence>
<sequence>MVDCLFWIAEENLQKITKAIELFRSHDGWKDDKKPSYLGFGSDHPIPDAALQRPLGFLIDLYREHSSKRPFCDSIFGLKEQMVALQLVMAQFNKQEKGEFTVQSKDVLEAHQNVMKYKLAMEDGDEEIARLCSEYNKFLSYCNAVDFVDILQRVKTCFIVDTDAKNNFQTLQQLVVVGKPNTQLEEEILALIAQNRMIACFTVSKSDGQFSLTEKTLKSFLRERNENCQVASPDAMRQKTPRQTLPGFCNEAAKVQLLQVMLSYLRLLVNTRDELALSQVINIPHRGLGHQQFTALRKVAREKNMPMFQSAVSFILRICLGGKSYAPRDDSPLLPLTKGLGEFVTFFQKLQNICEETANAKAAVLRTITLLKVGISKSKERVFTAECLTEVMEDLKQNVEQLNTDNFRSCESSMSGMKAFFLIQSLLDRYVKQKLTSHLHHQTRDINDALVTPETAHGKSKVRSLLTQFRTPDVELVLDPDTSPEKLKVKPEKPFDGNRKVYGDMAWAKPAVSIKTGPSPLAKRDQIKAVKITDMKSSYEINTKEHNADGTPKCRSKKRTLNESLGEKENITVPSKDNAVHCDEEKLTKPSAKRILLAKDTSDKSNLKKKAMNRKSRPHRKQVALLQGQKQLTSFFS</sequence>
<dbReference type="GO" id="GO:0000785">
    <property type="term" value="C:chromatin"/>
    <property type="evidence" value="ECO:0007669"/>
    <property type="project" value="TreeGrafter"/>
</dbReference>
<name>A0AAD9Q3K5_ACRCE</name>
<dbReference type="Gene3D" id="1.10.486.10">
    <property type="entry name" value="PCRA, domain 4"/>
    <property type="match status" value="1"/>
</dbReference>
<dbReference type="InterPro" id="IPR027417">
    <property type="entry name" value="P-loop_NTPase"/>
</dbReference>
<dbReference type="SUPFAM" id="SSF52540">
    <property type="entry name" value="P-loop containing nucleoside triphosphate hydrolases"/>
    <property type="match status" value="1"/>
</dbReference>
<feature type="compositionally biased region" description="Basic residues" evidence="12">
    <location>
        <begin position="607"/>
        <end position="622"/>
    </location>
</feature>
<dbReference type="GO" id="GO:0003677">
    <property type="term" value="F:DNA binding"/>
    <property type="evidence" value="ECO:0007669"/>
    <property type="project" value="UniProtKB-KW"/>
</dbReference>
<evidence type="ECO:0000313" key="14">
    <source>
        <dbReference type="Proteomes" id="UP001249851"/>
    </source>
</evidence>
<evidence type="ECO:0000256" key="11">
    <source>
        <dbReference type="ARBA" id="ARBA00032731"/>
    </source>
</evidence>
<comment type="subcellular location">
    <subcellularLocation>
        <location evidence="2">Cytoplasm</location>
    </subcellularLocation>
    <subcellularLocation>
        <location evidence="1">Nucleus</location>
    </subcellularLocation>
</comment>
<feature type="region of interest" description="Disordered" evidence="12">
    <location>
        <begin position="593"/>
        <end position="628"/>
    </location>
</feature>
<evidence type="ECO:0000256" key="5">
    <source>
        <dbReference type="ARBA" id="ARBA00022490"/>
    </source>
</evidence>
<dbReference type="InterPro" id="IPR038932">
    <property type="entry name" value="PARPBP"/>
</dbReference>
<dbReference type="PANTHER" id="PTHR32121:SF0">
    <property type="entry name" value="PCNA-INTERACTING PARTNER"/>
    <property type="match status" value="1"/>
</dbReference>
<dbReference type="EMBL" id="JARQWQ010000075">
    <property type="protein sequence ID" value="KAK2553750.1"/>
    <property type="molecule type" value="Genomic_DNA"/>
</dbReference>
<keyword evidence="14" id="KW-1185">Reference proteome</keyword>
<accession>A0AAD9Q3K5</accession>
<dbReference type="GO" id="GO:0005737">
    <property type="term" value="C:cytoplasm"/>
    <property type="evidence" value="ECO:0007669"/>
    <property type="project" value="UniProtKB-SubCell"/>
</dbReference>
<comment type="similarity">
    <text evidence="3">Belongs to the PARI family.</text>
</comment>
<dbReference type="PANTHER" id="PTHR32121">
    <property type="entry name" value="PCNA-INTERACTING PARTNER"/>
    <property type="match status" value="1"/>
</dbReference>
<dbReference type="AlphaFoldDB" id="A0AAD9Q3K5"/>
<keyword evidence="6" id="KW-0227">DNA damage</keyword>
<evidence type="ECO:0000256" key="9">
    <source>
        <dbReference type="ARBA" id="ARBA00023242"/>
    </source>
</evidence>
<evidence type="ECO:0000256" key="12">
    <source>
        <dbReference type="SAM" id="MobiDB-lite"/>
    </source>
</evidence>
<evidence type="ECO:0000256" key="4">
    <source>
        <dbReference type="ARBA" id="ARBA00014320"/>
    </source>
</evidence>
<keyword evidence="9" id="KW-0539">Nucleus</keyword>
<proteinExistence type="inferred from homology"/>
<comment type="caution">
    <text evidence="13">The sequence shown here is derived from an EMBL/GenBank/DDBJ whole genome shotgun (WGS) entry which is preliminary data.</text>
</comment>
<evidence type="ECO:0000256" key="2">
    <source>
        <dbReference type="ARBA" id="ARBA00004496"/>
    </source>
</evidence>
<evidence type="ECO:0000256" key="7">
    <source>
        <dbReference type="ARBA" id="ARBA00023125"/>
    </source>
</evidence>
<keyword evidence="5" id="KW-0963">Cytoplasm</keyword>
<evidence type="ECO:0000256" key="10">
    <source>
        <dbReference type="ARBA" id="ARBA00031632"/>
    </source>
</evidence>
<keyword evidence="7" id="KW-0238">DNA-binding</keyword>
<reference evidence="13" key="1">
    <citation type="journal article" date="2023" name="G3 (Bethesda)">
        <title>Whole genome assembly and annotation of the endangered Caribbean coral Acropora cervicornis.</title>
        <authorList>
            <person name="Selwyn J.D."/>
            <person name="Vollmer S.V."/>
        </authorList>
    </citation>
    <scope>NUCLEOTIDE SEQUENCE</scope>
    <source>
        <strain evidence="13">K2</strain>
    </source>
</reference>
<dbReference type="GO" id="GO:0005634">
    <property type="term" value="C:nucleus"/>
    <property type="evidence" value="ECO:0007669"/>
    <property type="project" value="UniProtKB-SubCell"/>
</dbReference>
<evidence type="ECO:0000256" key="3">
    <source>
        <dbReference type="ARBA" id="ARBA00009135"/>
    </source>
</evidence>
<dbReference type="GO" id="GO:0006281">
    <property type="term" value="P:DNA repair"/>
    <property type="evidence" value="ECO:0007669"/>
    <property type="project" value="UniProtKB-KW"/>
</dbReference>
<organism evidence="13 14">
    <name type="scientific">Acropora cervicornis</name>
    <name type="common">Staghorn coral</name>
    <dbReference type="NCBI Taxonomy" id="6130"/>
    <lineage>
        <taxon>Eukaryota</taxon>
        <taxon>Metazoa</taxon>
        <taxon>Cnidaria</taxon>
        <taxon>Anthozoa</taxon>
        <taxon>Hexacorallia</taxon>
        <taxon>Scleractinia</taxon>
        <taxon>Astrocoeniina</taxon>
        <taxon>Acroporidae</taxon>
        <taxon>Acropora</taxon>
    </lineage>
</organism>
<evidence type="ECO:0000256" key="6">
    <source>
        <dbReference type="ARBA" id="ARBA00022763"/>
    </source>
</evidence>
<reference evidence="13" key="2">
    <citation type="journal article" date="2023" name="Science">
        <title>Genomic signatures of disease resistance in endangered staghorn corals.</title>
        <authorList>
            <person name="Vollmer S.V."/>
            <person name="Selwyn J.D."/>
            <person name="Despard B.A."/>
            <person name="Roesel C.L."/>
        </authorList>
    </citation>
    <scope>NUCLEOTIDE SEQUENCE</scope>
    <source>
        <strain evidence="13">K2</strain>
    </source>
</reference>
<dbReference type="GO" id="GO:2000042">
    <property type="term" value="P:negative regulation of double-strand break repair via homologous recombination"/>
    <property type="evidence" value="ECO:0007669"/>
    <property type="project" value="InterPro"/>
</dbReference>
<evidence type="ECO:0000256" key="8">
    <source>
        <dbReference type="ARBA" id="ARBA00023204"/>
    </source>
</evidence>
<dbReference type="Proteomes" id="UP001249851">
    <property type="component" value="Unassembled WGS sequence"/>
</dbReference>
<gene>
    <name evidence="13" type="ORF">P5673_024980</name>
</gene>